<feature type="compositionally biased region" description="Low complexity" evidence="1">
    <location>
        <begin position="14"/>
        <end position="26"/>
    </location>
</feature>
<protein>
    <submittedName>
        <fullName evidence="2">Uncharacterized protein</fullName>
    </submittedName>
</protein>
<evidence type="ECO:0000313" key="2">
    <source>
        <dbReference type="EMBL" id="MBA0087531.1"/>
    </source>
</evidence>
<comment type="caution">
    <text evidence="2">The sequence shown here is derived from an EMBL/GenBank/DDBJ whole genome shotgun (WGS) entry which is preliminary data.</text>
</comment>
<gene>
    <name evidence="2" type="ORF">HRJ53_21305</name>
</gene>
<reference evidence="2" key="1">
    <citation type="submission" date="2020-06" db="EMBL/GenBank/DDBJ databases">
        <title>Legume-microbial interactions unlock mineral nutrients during tropical forest succession.</title>
        <authorList>
            <person name="Epihov D.Z."/>
        </authorList>
    </citation>
    <scope>NUCLEOTIDE SEQUENCE [LARGE SCALE GENOMIC DNA]</scope>
    <source>
        <strain evidence="2">Pan2503</strain>
    </source>
</reference>
<accession>A0A7V8NUE2</accession>
<name>A0A7V8NUE2_9BACT</name>
<evidence type="ECO:0000313" key="3">
    <source>
        <dbReference type="Proteomes" id="UP000567293"/>
    </source>
</evidence>
<proteinExistence type="predicted"/>
<feature type="region of interest" description="Disordered" evidence="1">
    <location>
        <begin position="1"/>
        <end position="29"/>
    </location>
</feature>
<organism evidence="2 3">
    <name type="scientific">Candidatus Acidiferrum panamense</name>
    <dbReference type="NCBI Taxonomy" id="2741543"/>
    <lineage>
        <taxon>Bacteria</taxon>
        <taxon>Pseudomonadati</taxon>
        <taxon>Acidobacteriota</taxon>
        <taxon>Terriglobia</taxon>
        <taxon>Candidatus Acidiferrales</taxon>
        <taxon>Candidatus Acidiferrum</taxon>
    </lineage>
</organism>
<dbReference type="EMBL" id="JACDQQ010002050">
    <property type="protein sequence ID" value="MBA0087531.1"/>
    <property type="molecule type" value="Genomic_DNA"/>
</dbReference>
<sequence length="103" mass="11467">MIRNRTPAAPPAAEPEAGRPAGSGEAWLGRNRSSKRRLWERLNPLSRKQLRVIAEALALQQTHARLPEPLRARLSAALQELDRLVTRIRALLVEVARRTPPGA</sequence>
<dbReference type="Proteomes" id="UP000567293">
    <property type="component" value="Unassembled WGS sequence"/>
</dbReference>
<dbReference type="AlphaFoldDB" id="A0A7V8NUE2"/>
<evidence type="ECO:0000256" key="1">
    <source>
        <dbReference type="SAM" id="MobiDB-lite"/>
    </source>
</evidence>
<keyword evidence="3" id="KW-1185">Reference proteome</keyword>